<protein>
    <submittedName>
        <fullName evidence="1">Uncharacterized protein</fullName>
    </submittedName>
</protein>
<keyword evidence="2" id="KW-1185">Reference proteome</keyword>
<name>A0A386K6Q9_9CAUD</name>
<dbReference type="RefSeq" id="YP_010098649.1">
    <property type="nucleotide sequence ID" value="NC_055768.1"/>
</dbReference>
<reference evidence="2" key="1">
    <citation type="submission" date="2018-08" db="EMBL/GenBank/DDBJ databases">
        <authorList>
            <person name="Kozlova Y.N."/>
            <person name="Morozova V.V."/>
            <person name="Tikunov A.Y."/>
            <person name="Klopotova M.R."/>
            <person name="Fofanov M.V."/>
            <person name="Tikunova N.V."/>
        </authorList>
    </citation>
    <scope>NUCLEOTIDE SEQUENCE [LARGE SCALE GENOMIC DNA]</scope>
</reference>
<dbReference type="Proteomes" id="UP000268334">
    <property type="component" value="Segment"/>
</dbReference>
<sequence length="60" mass="6788">MTASDSVHRGVIAYNKADLSSYDYGEVKAYNDEGIWVNSAIYLPTKNLTSDEVLEKLFKR</sequence>
<accession>A0A386K6Q9</accession>
<dbReference type="GeneID" id="65116323"/>
<dbReference type="EMBL" id="MH729874">
    <property type="protein sequence ID" value="AYD80851.1"/>
    <property type="molecule type" value="Genomic_DNA"/>
</dbReference>
<proteinExistence type="predicted"/>
<organism evidence="1 2">
    <name type="scientific">Klebsiella phage KP179</name>
    <dbReference type="NCBI Taxonomy" id="2315700"/>
    <lineage>
        <taxon>Viruses</taxon>
        <taxon>Duplodnaviria</taxon>
        <taxon>Heunggongvirae</taxon>
        <taxon>Uroviricota</taxon>
        <taxon>Caudoviricetes</taxon>
        <taxon>Pantevenvirales</taxon>
        <taxon>Straboviridae</taxon>
        <taxon>Tevenvirinae</taxon>
        <taxon>Jiaodavirus</taxon>
        <taxon>Jiaodavirus kp179</taxon>
    </lineage>
</organism>
<evidence type="ECO:0000313" key="2">
    <source>
        <dbReference type="Proteomes" id="UP000268334"/>
    </source>
</evidence>
<evidence type="ECO:0000313" key="1">
    <source>
        <dbReference type="EMBL" id="AYD80851.1"/>
    </source>
</evidence>
<dbReference type="KEGG" id="vg:65116323"/>